<dbReference type="InterPro" id="IPR036217">
    <property type="entry name" value="MethylDNA_cys_MeTrfase_DNAb"/>
</dbReference>
<evidence type="ECO:0000313" key="12">
    <source>
        <dbReference type="Proteomes" id="UP001152519"/>
    </source>
</evidence>
<dbReference type="InterPro" id="IPR036631">
    <property type="entry name" value="MGMT_N_sf"/>
</dbReference>
<keyword evidence="8" id="KW-0963">Cytoplasm</keyword>
<dbReference type="InterPro" id="IPR014048">
    <property type="entry name" value="MethylDNA_cys_MeTrfase_DNA-bd"/>
</dbReference>
<feature type="domain" description="Methylguanine DNA methyltransferase ribonuclease-like" evidence="10">
    <location>
        <begin position="3"/>
        <end position="77"/>
    </location>
</feature>
<comment type="caution">
    <text evidence="11">The sequence shown here is derived from an EMBL/GenBank/DDBJ whole genome shotgun (WGS) entry which is preliminary data.</text>
</comment>
<dbReference type="EC" id="2.1.1.63" evidence="8"/>
<comment type="miscellaneous">
    <text evidence="8">This enzyme catalyzes only one turnover and therefore is not strictly catalytic. According to one definition, an enzyme is a biocatalyst that acts repeatedly and over many reaction cycles.</text>
</comment>
<keyword evidence="12" id="KW-1185">Reference proteome</keyword>
<evidence type="ECO:0000259" key="10">
    <source>
        <dbReference type="Pfam" id="PF02870"/>
    </source>
</evidence>
<evidence type="ECO:0000256" key="5">
    <source>
        <dbReference type="ARBA" id="ARBA00022763"/>
    </source>
</evidence>
<keyword evidence="3 8" id="KW-0489">Methyltransferase</keyword>
<dbReference type="Gene3D" id="1.10.10.10">
    <property type="entry name" value="Winged helix-like DNA-binding domain superfamily/Winged helix DNA-binding domain"/>
    <property type="match status" value="1"/>
</dbReference>
<comment type="catalytic activity">
    <reaction evidence="1 8">
        <text>a 4-O-methyl-thymidine in DNA + L-cysteinyl-[protein] = a thymidine in DNA + S-methyl-L-cysteinyl-[protein]</text>
        <dbReference type="Rhea" id="RHEA:53428"/>
        <dbReference type="Rhea" id="RHEA-COMP:10131"/>
        <dbReference type="Rhea" id="RHEA-COMP:10132"/>
        <dbReference type="Rhea" id="RHEA-COMP:13555"/>
        <dbReference type="Rhea" id="RHEA-COMP:13556"/>
        <dbReference type="ChEBI" id="CHEBI:29950"/>
        <dbReference type="ChEBI" id="CHEBI:82612"/>
        <dbReference type="ChEBI" id="CHEBI:137386"/>
        <dbReference type="ChEBI" id="CHEBI:137387"/>
        <dbReference type="EC" id="2.1.1.63"/>
    </reaction>
</comment>
<evidence type="ECO:0000259" key="9">
    <source>
        <dbReference type="Pfam" id="PF01035"/>
    </source>
</evidence>
<keyword evidence="5 8" id="KW-0227">DNA damage</keyword>
<evidence type="ECO:0000256" key="4">
    <source>
        <dbReference type="ARBA" id="ARBA00022679"/>
    </source>
</evidence>
<proteinExistence type="inferred from homology"/>
<dbReference type="Pfam" id="PF02870">
    <property type="entry name" value="Methyltransf_1N"/>
    <property type="match status" value="1"/>
</dbReference>
<organism evidence="11 12">
    <name type="scientific">Actinacidiphila cocklensis</name>
    <dbReference type="NCBI Taxonomy" id="887465"/>
    <lineage>
        <taxon>Bacteria</taxon>
        <taxon>Bacillati</taxon>
        <taxon>Actinomycetota</taxon>
        <taxon>Actinomycetes</taxon>
        <taxon>Kitasatosporales</taxon>
        <taxon>Streptomycetaceae</taxon>
        <taxon>Actinacidiphila</taxon>
    </lineage>
</organism>
<evidence type="ECO:0000256" key="8">
    <source>
        <dbReference type="HAMAP-Rule" id="MF_00772"/>
    </source>
</evidence>
<dbReference type="SUPFAM" id="SSF46767">
    <property type="entry name" value="Methylated DNA-protein cysteine methyltransferase, C-terminal domain"/>
    <property type="match status" value="1"/>
</dbReference>
<comment type="catalytic activity">
    <reaction evidence="7 8">
        <text>a 6-O-methyl-2'-deoxyguanosine in DNA + L-cysteinyl-[protein] = S-methyl-L-cysteinyl-[protein] + a 2'-deoxyguanosine in DNA</text>
        <dbReference type="Rhea" id="RHEA:24000"/>
        <dbReference type="Rhea" id="RHEA-COMP:10131"/>
        <dbReference type="Rhea" id="RHEA-COMP:10132"/>
        <dbReference type="Rhea" id="RHEA-COMP:11367"/>
        <dbReference type="Rhea" id="RHEA-COMP:11368"/>
        <dbReference type="ChEBI" id="CHEBI:29950"/>
        <dbReference type="ChEBI" id="CHEBI:82612"/>
        <dbReference type="ChEBI" id="CHEBI:85445"/>
        <dbReference type="ChEBI" id="CHEBI:85448"/>
        <dbReference type="EC" id="2.1.1.63"/>
    </reaction>
</comment>
<dbReference type="GO" id="GO:0032259">
    <property type="term" value="P:methylation"/>
    <property type="evidence" value="ECO:0007669"/>
    <property type="project" value="UniProtKB-KW"/>
</dbReference>
<dbReference type="AlphaFoldDB" id="A0A9W4GNV1"/>
<evidence type="ECO:0000256" key="2">
    <source>
        <dbReference type="ARBA" id="ARBA00008711"/>
    </source>
</evidence>
<feature type="domain" description="Methylated-DNA-[protein]-cysteine S-methyltransferase DNA binding" evidence="9">
    <location>
        <begin position="85"/>
        <end position="166"/>
    </location>
</feature>
<dbReference type="HAMAP" id="MF_00772">
    <property type="entry name" value="OGT"/>
    <property type="match status" value="1"/>
</dbReference>
<name>A0A9W4GNV1_9ACTN</name>
<dbReference type="GO" id="GO:0003908">
    <property type="term" value="F:methylated-DNA-[protein]-cysteine S-methyltransferase activity"/>
    <property type="evidence" value="ECO:0007669"/>
    <property type="project" value="UniProtKB-UniRule"/>
</dbReference>
<accession>A0A9W4GNV1</accession>
<dbReference type="SUPFAM" id="SSF53155">
    <property type="entry name" value="Methylated DNA-protein cysteine methyltransferase domain"/>
    <property type="match status" value="1"/>
</dbReference>
<evidence type="ECO:0000256" key="7">
    <source>
        <dbReference type="ARBA" id="ARBA00049348"/>
    </source>
</evidence>
<dbReference type="InterPro" id="IPR008332">
    <property type="entry name" value="MethylG_MeTrfase_N"/>
</dbReference>
<dbReference type="GO" id="GO:0006307">
    <property type="term" value="P:DNA alkylation repair"/>
    <property type="evidence" value="ECO:0007669"/>
    <property type="project" value="UniProtKB-UniRule"/>
</dbReference>
<dbReference type="PANTHER" id="PTHR10815">
    <property type="entry name" value="METHYLATED-DNA--PROTEIN-CYSTEINE METHYLTRANSFERASE"/>
    <property type="match status" value="1"/>
</dbReference>
<dbReference type="NCBIfam" id="TIGR00589">
    <property type="entry name" value="ogt"/>
    <property type="match status" value="1"/>
</dbReference>
<dbReference type="Proteomes" id="UP001152519">
    <property type="component" value="Unassembled WGS sequence"/>
</dbReference>
<evidence type="ECO:0000256" key="3">
    <source>
        <dbReference type="ARBA" id="ARBA00022603"/>
    </source>
</evidence>
<dbReference type="InterPro" id="IPR036388">
    <property type="entry name" value="WH-like_DNA-bd_sf"/>
</dbReference>
<gene>
    <name evidence="11" type="primary">ogt</name>
    <name evidence="11" type="ORF">SCOCK_100008</name>
</gene>
<dbReference type="GO" id="GO:0005737">
    <property type="term" value="C:cytoplasm"/>
    <property type="evidence" value="ECO:0007669"/>
    <property type="project" value="UniProtKB-SubCell"/>
</dbReference>
<keyword evidence="4 8" id="KW-0808">Transferase</keyword>
<reference evidence="11" key="1">
    <citation type="submission" date="2021-05" db="EMBL/GenBank/DDBJ databases">
        <authorList>
            <person name="Arsene-Ploetze F."/>
        </authorList>
    </citation>
    <scope>NUCLEOTIDE SEQUENCE</scope>
    <source>
        <strain evidence="11">DSM 42138</strain>
    </source>
</reference>
<dbReference type="FunFam" id="1.10.10.10:FF:000214">
    <property type="entry name" value="Methylated-DNA--protein-cysteine methyltransferase"/>
    <property type="match status" value="1"/>
</dbReference>
<comment type="similarity">
    <text evidence="2 8">Belongs to the MGMT family.</text>
</comment>
<keyword evidence="6 8" id="KW-0234">DNA repair</keyword>
<dbReference type="CDD" id="cd06445">
    <property type="entry name" value="ATase"/>
    <property type="match status" value="1"/>
</dbReference>
<dbReference type="InterPro" id="IPR023546">
    <property type="entry name" value="MGMT"/>
</dbReference>
<dbReference type="Gene3D" id="3.30.160.70">
    <property type="entry name" value="Methylated DNA-protein cysteine methyltransferase domain"/>
    <property type="match status" value="1"/>
</dbReference>
<dbReference type="Pfam" id="PF01035">
    <property type="entry name" value="DNA_binding_1"/>
    <property type="match status" value="1"/>
</dbReference>
<dbReference type="RefSeq" id="WP_251484130.1">
    <property type="nucleotide sequence ID" value="NZ_CAJSLV010000002.1"/>
</dbReference>
<feature type="active site" description="Nucleophile; methyl group acceptor" evidence="8">
    <location>
        <position position="137"/>
    </location>
</feature>
<evidence type="ECO:0000256" key="6">
    <source>
        <dbReference type="ARBA" id="ARBA00023204"/>
    </source>
</evidence>
<evidence type="ECO:0000313" key="11">
    <source>
        <dbReference type="EMBL" id="CAG6390942.1"/>
    </source>
</evidence>
<sequence>MTVHTTIDSPIGPLLLVGEEPATPGGPVALAWLTMAGQKNAPAIRPEWVHRPAAFAGIAAQLDAYFAGELTEFDVPFADSGTGSDFRQRIWDALMAVPYGTTTTYGEIARRLGVPRAEVRALGAAIGANPVSIVRPCHRVIGADGSLRGYAGGLERKRDLLTLEGALQPMLG</sequence>
<dbReference type="EMBL" id="CAJSLV010000002">
    <property type="protein sequence ID" value="CAG6390942.1"/>
    <property type="molecule type" value="Genomic_DNA"/>
</dbReference>
<protein>
    <recommendedName>
        <fullName evidence="8">Methylated-DNA--protein-cysteine methyltransferase</fullName>
        <ecNumber evidence="8">2.1.1.63</ecNumber>
    </recommendedName>
    <alternativeName>
        <fullName evidence="8">6-O-methylguanine-DNA methyltransferase</fullName>
        <shortName evidence="8">MGMT</shortName>
    </alternativeName>
    <alternativeName>
        <fullName evidence="8">O-6-methylguanine-DNA-alkyltransferase</fullName>
    </alternativeName>
</protein>
<comment type="subcellular location">
    <subcellularLocation>
        <location evidence="8">Cytoplasm</location>
    </subcellularLocation>
</comment>
<evidence type="ECO:0000256" key="1">
    <source>
        <dbReference type="ARBA" id="ARBA00001286"/>
    </source>
</evidence>
<comment type="function">
    <text evidence="8">Involved in the cellular defense against the biological effects of O6-methylguanine (O6-MeG) and O4-methylthymine (O4-MeT) in DNA. Repairs the methylated nucleobase in DNA by stoichiometrically transferring the methyl group to a cysteine residue in the enzyme. This is a suicide reaction: the enzyme is irreversibly inactivated.</text>
</comment>
<dbReference type="PANTHER" id="PTHR10815:SF5">
    <property type="entry name" value="METHYLATED-DNA--PROTEIN-CYSTEINE METHYLTRANSFERASE"/>
    <property type="match status" value="1"/>
</dbReference>